<gene>
    <name evidence="2" type="ORF">Ciccas_004998</name>
</gene>
<sequence length="179" mass="20288">MSDSDVDCNNQSSCMLSVGNESRKSVKFEETDSDYESPLVSQVSKKSTKPASAMENNKISSILSNKLLQIALIYAMYKIKKGQGLMPRSIQNMGQMARIPNYQPPQLQPQMQAMTQPQQTLQVSNNLQPRQQEQQRYIYLPPREQNQNLPVQFGTQQQITPTFGQFPSSLNNYLPAQLL</sequence>
<organism evidence="2 3">
    <name type="scientific">Cichlidogyrus casuarinus</name>
    <dbReference type="NCBI Taxonomy" id="1844966"/>
    <lineage>
        <taxon>Eukaryota</taxon>
        <taxon>Metazoa</taxon>
        <taxon>Spiralia</taxon>
        <taxon>Lophotrochozoa</taxon>
        <taxon>Platyhelminthes</taxon>
        <taxon>Monogenea</taxon>
        <taxon>Monopisthocotylea</taxon>
        <taxon>Dactylogyridea</taxon>
        <taxon>Ancyrocephalidae</taxon>
        <taxon>Cichlidogyrus</taxon>
    </lineage>
</organism>
<evidence type="ECO:0000256" key="1">
    <source>
        <dbReference type="SAM" id="MobiDB-lite"/>
    </source>
</evidence>
<feature type="region of interest" description="Disordered" evidence="1">
    <location>
        <begin position="1"/>
        <end position="53"/>
    </location>
</feature>
<name>A0ABD2Q9Y8_9PLAT</name>
<comment type="caution">
    <text evidence="2">The sequence shown here is derived from an EMBL/GenBank/DDBJ whole genome shotgun (WGS) entry which is preliminary data.</text>
</comment>
<evidence type="ECO:0000313" key="3">
    <source>
        <dbReference type="Proteomes" id="UP001626550"/>
    </source>
</evidence>
<dbReference type="EMBL" id="JBJKFK010000554">
    <property type="protein sequence ID" value="KAL3316352.1"/>
    <property type="molecule type" value="Genomic_DNA"/>
</dbReference>
<dbReference type="Proteomes" id="UP001626550">
    <property type="component" value="Unassembled WGS sequence"/>
</dbReference>
<dbReference type="AlphaFoldDB" id="A0ABD2Q9Y8"/>
<keyword evidence="3" id="KW-1185">Reference proteome</keyword>
<protein>
    <submittedName>
        <fullName evidence="2">Uncharacterized protein</fullName>
    </submittedName>
</protein>
<proteinExistence type="predicted"/>
<feature type="compositionally biased region" description="Basic and acidic residues" evidence="1">
    <location>
        <begin position="21"/>
        <end position="30"/>
    </location>
</feature>
<accession>A0ABD2Q9Y8</accession>
<evidence type="ECO:0000313" key="2">
    <source>
        <dbReference type="EMBL" id="KAL3316352.1"/>
    </source>
</evidence>
<reference evidence="2 3" key="1">
    <citation type="submission" date="2024-11" db="EMBL/GenBank/DDBJ databases">
        <title>Adaptive evolution of stress response genes in parasites aligns with host niche diversity.</title>
        <authorList>
            <person name="Hahn C."/>
            <person name="Resl P."/>
        </authorList>
    </citation>
    <scope>NUCLEOTIDE SEQUENCE [LARGE SCALE GENOMIC DNA]</scope>
    <source>
        <strain evidence="2">EGGRZ-B1_66</strain>
        <tissue evidence="2">Body</tissue>
    </source>
</reference>